<dbReference type="SUPFAM" id="SSF48239">
    <property type="entry name" value="Terpenoid cyclases/Protein prenyltransferases"/>
    <property type="match status" value="1"/>
</dbReference>
<dbReference type="Gene3D" id="1.50.10.20">
    <property type="match status" value="1"/>
</dbReference>
<gene>
    <name evidence="2" type="ORF">G7Z17_g2919</name>
</gene>
<dbReference type="AlphaFoldDB" id="A0A9P5HFN6"/>
<evidence type="ECO:0000313" key="2">
    <source>
        <dbReference type="EMBL" id="KAF7554443.1"/>
    </source>
</evidence>
<comment type="caution">
    <text evidence="2">The sequence shown here is derived from an EMBL/GenBank/DDBJ whole genome shotgun (WGS) entry which is preliminary data.</text>
</comment>
<reference evidence="2" key="1">
    <citation type="submission" date="2020-03" db="EMBL/GenBank/DDBJ databases">
        <title>Draft Genome Sequence of Cylindrodendrum hubeiense.</title>
        <authorList>
            <person name="Buettner E."/>
            <person name="Kellner H."/>
        </authorList>
    </citation>
    <scope>NUCLEOTIDE SEQUENCE</scope>
    <source>
        <strain evidence="2">IHI 201604</strain>
    </source>
</reference>
<dbReference type="InterPro" id="IPR008930">
    <property type="entry name" value="Terpenoid_cyclase/PrenylTrfase"/>
</dbReference>
<dbReference type="Proteomes" id="UP000722485">
    <property type="component" value="Unassembled WGS sequence"/>
</dbReference>
<dbReference type="PANTHER" id="PTHR11764:SF82">
    <property type="entry name" value="TERPENE CYCLASE_MUTASE FAMILY MEMBER"/>
    <property type="match status" value="1"/>
</dbReference>
<dbReference type="GO" id="GO:0016104">
    <property type="term" value="P:triterpenoid biosynthetic process"/>
    <property type="evidence" value="ECO:0007669"/>
    <property type="project" value="InterPro"/>
</dbReference>
<protein>
    <recommendedName>
        <fullName evidence="1">Squalene cyclase N-terminal domain-containing protein</fullName>
    </recommendedName>
</protein>
<proteinExistence type="predicted"/>
<name>A0A9P5HFN6_9HYPO</name>
<dbReference type="PANTHER" id="PTHR11764">
    <property type="entry name" value="TERPENE CYCLASE/MUTASE FAMILY MEMBER"/>
    <property type="match status" value="1"/>
</dbReference>
<dbReference type="GO" id="GO:0016866">
    <property type="term" value="F:intramolecular transferase activity"/>
    <property type="evidence" value="ECO:0007669"/>
    <property type="project" value="InterPro"/>
</dbReference>
<feature type="domain" description="Squalene cyclase N-terminal" evidence="1">
    <location>
        <begin position="24"/>
        <end position="150"/>
    </location>
</feature>
<dbReference type="GO" id="GO:0005811">
    <property type="term" value="C:lipid droplet"/>
    <property type="evidence" value="ECO:0007669"/>
    <property type="project" value="InterPro"/>
</dbReference>
<dbReference type="OrthoDB" id="21502at2759"/>
<dbReference type="InterPro" id="IPR032697">
    <property type="entry name" value="SQ_cyclase_N"/>
</dbReference>
<organism evidence="2 3">
    <name type="scientific">Cylindrodendrum hubeiense</name>
    <dbReference type="NCBI Taxonomy" id="595255"/>
    <lineage>
        <taxon>Eukaryota</taxon>
        <taxon>Fungi</taxon>
        <taxon>Dikarya</taxon>
        <taxon>Ascomycota</taxon>
        <taxon>Pezizomycotina</taxon>
        <taxon>Sordariomycetes</taxon>
        <taxon>Hypocreomycetidae</taxon>
        <taxon>Hypocreales</taxon>
        <taxon>Nectriaceae</taxon>
        <taxon>Cylindrodendrum</taxon>
    </lineage>
</organism>
<dbReference type="EMBL" id="JAANBB010000032">
    <property type="protein sequence ID" value="KAF7554443.1"/>
    <property type="molecule type" value="Genomic_DNA"/>
</dbReference>
<accession>A0A9P5HFN6</accession>
<dbReference type="InterPro" id="IPR018333">
    <property type="entry name" value="Squalene_cyclase"/>
</dbReference>
<keyword evidence="3" id="KW-1185">Reference proteome</keyword>
<evidence type="ECO:0000259" key="1">
    <source>
        <dbReference type="Pfam" id="PF13249"/>
    </source>
</evidence>
<dbReference type="Pfam" id="PF13249">
    <property type="entry name" value="SQHop_cyclase_N"/>
    <property type="match status" value="1"/>
</dbReference>
<sequence length="150" mass="16341">MDLATPSQHISATNSLLVKAKSAVSRAVEFAWQKAYPDNHWRGEVLGDVTLTSEQVFFYQSLGRSPIPDADGYRKSLLAAQQGDGSWTLAPKTPGNISASCEAYLALKILGMSPQAPEMVNAKKFILAFGGVAKVRIFTRIFFAQFGLFP</sequence>
<evidence type="ECO:0000313" key="3">
    <source>
        <dbReference type="Proteomes" id="UP000722485"/>
    </source>
</evidence>